<keyword evidence="3" id="KW-1185">Reference proteome</keyword>
<reference evidence="2" key="1">
    <citation type="journal article" date="2020" name="Stud. Mycol.">
        <title>101 Dothideomycetes genomes: a test case for predicting lifestyles and emergence of pathogens.</title>
        <authorList>
            <person name="Haridas S."/>
            <person name="Albert R."/>
            <person name="Binder M."/>
            <person name="Bloem J."/>
            <person name="Labutti K."/>
            <person name="Salamov A."/>
            <person name="Andreopoulos B."/>
            <person name="Baker S."/>
            <person name="Barry K."/>
            <person name="Bills G."/>
            <person name="Bluhm B."/>
            <person name="Cannon C."/>
            <person name="Castanera R."/>
            <person name="Culley D."/>
            <person name="Daum C."/>
            <person name="Ezra D."/>
            <person name="Gonzalez J."/>
            <person name="Henrissat B."/>
            <person name="Kuo A."/>
            <person name="Liang C."/>
            <person name="Lipzen A."/>
            <person name="Lutzoni F."/>
            <person name="Magnuson J."/>
            <person name="Mondo S."/>
            <person name="Nolan M."/>
            <person name="Ohm R."/>
            <person name="Pangilinan J."/>
            <person name="Park H.-J."/>
            <person name="Ramirez L."/>
            <person name="Alfaro M."/>
            <person name="Sun H."/>
            <person name="Tritt A."/>
            <person name="Yoshinaga Y."/>
            <person name="Zwiers L.-H."/>
            <person name="Turgeon B."/>
            <person name="Goodwin S."/>
            <person name="Spatafora J."/>
            <person name="Crous P."/>
            <person name="Grigoriev I."/>
        </authorList>
    </citation>
    <scope>NUCLEOTIDE SEQUENCE</scope>
    <source>
        <strain evidence="2">CBS 125425</strain>
    </source>
</reference>
<dbReference type="OrthoDB" id="5006988at2759"/>
<evidence type="ECO:0000313" key="3">
    <source>
        <dbReference type="Proteomes" id="UP000799444"/>
    </source>
</evidence>
<gene>
    <name evidence="2" type="ORF">EJ04DRAFT_443787</name>
</gene>
<evidence type="ECO:0000256" key="1">
    <source>
        <dbReference type="SAM" id="SignalP"/>
    </source>
</evidence>
<sequence>MHFSTALIALAFTSFTSSFVIPADKTADGLYMVEIRSDGTEHITKVDEAPVAARDALSSPNPDTFEIVARAPNQIWCGCGFNMNPKNCDDAVSDVRRQLFDVAGPGGVGIIPVGQSFYAIKTNVVAFACNRGGRRYDISPSQFSGILGRITDRCGRYISGAFQLGEEEYELIVGYQRWSQGTDFCRGATTSPANHC</sequence>
<dbReference type="EMBL" id="ML996203">
    <property type="protein sequence ID" value="KAF2731052.1"/>
    <property type="molecule type" value="Genomic_DNA"/>
</dbReference>
<feature type="signal peptide" evidence="1">
    <location>
        <begin position="1"/>
        <end position="18"/>
    </location>
</feature>
<evidence type="ECO:0000313" key="2">
    <source>
        <dbReference type="EMBL" id="KAF2731052.1"/>
    </source>
</evidence>
<dbReference type="AlphaFoldDB" id="A0A9P4UWH0"/>
<feature type="chain" id="PRO_5040160480" description="Ecp2 effector protein domain-containing protein" evidence="1">
    <location>
        <begin position="19"/>
        <end position="196"/>
    </location>
</feature>
<keyword evidence="1" id="KW-0732">Signal</keyword>
<evidence type="ECO:0008006" key="4">
    <source>
        <dbReference type="Google" id="ProtNLM"/>
    </source>
</evidence>
<protein>
    <recommendedName>
        <fullName evidence="4">Ecp2 effector protein domain-containing protein</fullName>
    </recommendedName>
</protein>
<proteinExistence type="predicted"/>
<dbReference type="Proteomes" id="UP000799444">
    <property type="component" value="Unassembled WGS sequence"/>
</dbReference>
<accession>A0A9P4UWH0</accession>
<comment type="caution">
    <text evidence="2">The sequence shown here is derived from an EMBL/GenBank/DDBJ whole genome shotgun (WGS) entry which is preliminary data.</text>
</comment>
<organism evidence="2 3">
    <name type="scientific">Polyplosphaeria fusca</name>
    <dbReference type="NCBI Taxonomy" id="682080"/>
    <lineage>
        <taxon>Eukaryota</taxon>
        <taxon>Fungi</taxon>
        <taxon>Dikarya</taxon>
        <taxon>Ascomycota</taxon>
        <taxon>Pezizomycotina</taxon>
        <taxon>Dothideomycetes</taxon>
        <taxon>Pleosporomycetidae</taxon>
        <taxon>Pleosporales</taxon>
        <taxon>Tetraplosphaeriaceae</taxon>
        <taxon>Polyplosphaeria</taxon>
    </lineage>
</organism>
<name>A0A9P4UWH0_9PLEO</name>